<dbReference type="SUPFAM" id="SSF51735">
    <property type="entry name" value="NAD(P)-binding Rossmann-fold domains"/>
    <property type="match status" value="1"/>
</dbReference>
<evidence type="ECO:0000256" key="1">
    <source>
        <dbReference type="ARBA" id="ARBA00023002"/>
    </source>
</evidence>
<dbReference type="EMBL" id="AMQN01008131">
    <property type="status" value="NOT_ANNOTATED_CDS"/>
    <property type="molecule type" value="Genomic_DNA"/>
</dbReference>
<dbReference type="GO" id="GO:0008202">
    <property type="term" value="P:steroid metabolic process"/>
    <property type="evidence" value="ECO:0007669"/>
    <property type="project" value="TreeGrafter"/>
</dbReference>
<sequence>MFCCSCGWMSLVWLYLLYKLIDLLIRIPKRSSPSSVVNNILITGCDMGFGRITALRLDRKGFNVYAACLTEQGKSDLEKASSSGRINAFLMDVRDTKSIEKAYAHVKKSLPKGVGLWGVVNNAGIMQRRLGPTEWLCREDYELCCDVNVFGMAEVTRIFLPLLKITKGRIVNTASVAGRIGFPGSAAYVASKYAVEGFSETLRPELVIFGIKVHIIEPGFHATNLLDLNKMKAGSSECWEKLSDELKEEYPRDYHNTTLELIQDLVDKLASSNLDDVVDCYEHALLSYFPRGRYMPGKDAKMLWWPLSRVPEWVVDWFFNRDPKRPIPKSCRS</sequence>
<dbReference type="OMA" id="IRHELHY"/>
<evidence type="ECO:0000256" key="2">
    <source>
        <dbReference type="RuleBase" id="RU000363"/>
    </source>
</evidence>
<organism evidence="3">
    <name type="scientific">Capitella teleta</name>
    <name type="common">Polychaete worm</name>
    <dbReference type="NCBI Taxonomy" id="283909"/>
    <lineage>
        <taxon>Eukaryota</taxon>
        <taxon>Metazoa</taxon>
        <taxon>Spiralia</taxon>
        <taxon>Lophotrochozoa</taxon>
        <taxon>Annelida</taxon>
        <taxon>Polychaeta</taxon>
        <taxon>Sedentaria</taxon>
        <taxon>Scolecida</taxon>
        <taxon>Capitellidae</taxon>
        <taxon>Capitella</taxon>
    </lineage>
</organism>
<dbReference type="InterPro" id="IPR002347">
    <property type="entry name" value="SDR_fam"/>
</dbReference>
<evidence type="ECO:0000313" key="3">
    <source>
        <dbReference type="EMBL" id="ELU04507.1"/>
    </source>
</evidence>
<accession>R7UMN2</accession>
<keyword evidence="5" id="KW-1185">Reference proteome</keyword>
<dbReference type="AlphaFoldDB" id="R7UMN2"/>
<dbReference type="EnsemblMetazoa" id="CapteT151744">
    <property type="protein sequence ID" value="CapteP151744"/>
    <property type="gene ID" value="CapteG151744"/>
</dbReference>
<dbReference type="PANTHER" id="PTHR43313:SF1">
    <property type="entry name" value="3BETA-HYDROXYSTEROID DEHYDROGENASE DHS-16"/>
    <property type="match status" value="1"/>
</dbReference>
<dbReference type="PRINTS" id="PR00080">
    <property type="entry name" value="SDRFAMILY"/>
</dbReference>
<reference evidence="3 5" key="2">
    <citation type="journal article" date="2013" name="Nature">
        <title>Insights into bilaterian evolution from three spiralian genomes.</title>
        <authorList>
            <person name="Simakov O."/>
            <person name="Marletaz F."/>
            <person name="Cho S.J."/>
            <person name="Edsinger-Gonzales E."/>
            <person name="Havlak P."/>
            <person name="Hellsten U."/>
            <person name="Kuo D.H."/>
            <person name="Larsson T."/>
            <person name="Lv J."/>
            <person name="Arendt D."/>
            <person name="Savage R."/>
            <person name="Osoegawa K."/>
            <person name="de Jong P."/>
            <person name="Grimwood J."/>
            <person name="Chapman J.A."/>
            <person name="Shapiro H."/>
            <person name="Aerts A."/>
            <person name="Otillar R.P."/>
            <person name="Terry A.Y."/>
            <person name="Boore J.L."/>
            <person name="Grigoriev I.V."/>
            <person name="Lindberg D.R."/>
            <person name="Seaver E.C."/>
            <person name="Weisblat D.A."/>
            <person name="Putnam N.H."/>
            <person name="Rokhsar D.S."/>
        </authorList>
    </citation>
    <scope>NUCLEOTIDE SEQUENCE</scope>
    <source>
        <strain evidence="3 5">I ESC-2004</strain>
    </source>
</reference>
<dbReference type="Proteomes" id="UP000014760">
    <property type="component" value="Unassembled WGS sequence"/>
</dbReference>
<dbReference type="InterPro" id="IPR020904">
    <property type="entry name" value="Sc_DH/Rdtase_CS"/>
</dbReference>
<dbReference type="OrthoDB" id="5296at2759"/>
<keyword evidence="1" id="KW-0560">Oxidoreductase</keyword>
<protein>
    <submittedName>
        <fullName evidence="3 4">Uncharacterized protein</fullName>
    </submittedName>
</protein>
<dbReference type="STRING" id="283909.R7UMN2"/>
<reference evidence="5" key="1">
    <citation type="submission" date="2012-12" db="EMBL/GenBank/DDBJ databases">
        <authorList>
            <person name="Hellsten U."/>
            <person name="Grimwood J."/>
            <person name="Chapman J.A."/>
            <person name="Shapiro H."/>
            <person name="Aerts A."/>
            <person name="Otillar R.P."/>
            <person name="Terry A.Y."/>
            <person name="Boore J.L."/>
            <person name="Simakov O."/>
            <person name="Marletaz F."/>
            <person name="Cho S.-J."/>
            <person name="Edsinger-Gonzales E."/>
            <person name="Havlak P."/>
            <person name="Kuo D.-H."/>
            <person name="Larsson T."/>
            <person name="Lv J."/>
            <person name="Arendt D."/>
            <person name="Savage R."/>
            <person name="Osoegawa K."/>
            <person name="de Jong P."/>
            <person name="Lindberg D.R."/>
            <person name="Seaver E.C."/>
            <person name="Weisblat D.A."/>
            <person name="Putnam N.H."/>
            <person name="Grigoriev I.V."/>
            <person name="Rokhsar D.S."/>
        </authorList>
    </citation>
    <scope>NUCLEOTIDE SEQUENCE</scope>
    <source>
        <strain evidence="5">I ESC-2004</strain>
    </source>
</reference>
<proteinExistence type="inferred from homology"/>
<dbReference type="HOGENOM" id="CLU_010194_2_0_1"/>
<dbReference type="InterPro" id="IPR036291">
    <property type="entry name" value="NAD(P)-bd_dom_sf"/>
</dbReference>
<dbReference type="PANTHER" id="PTHR43313">
    <property type="entry name" value="SHORT-CHAIN DEHYDROGENASE/REDUCTASE FAMILY 9C"/>
    <property type="match status" value="1"/>
</dbReference>
<dbReference type="PRINTS" id="PR00081">
    <property type="entry name" value="GDHRDH"/>
</dbReference>
<dbReference type="Pfam" id="PF00106">
    <property type="entry name" value="adh_short"/>
    <property type="match status" value="1"/>
</dbReference>
<evidence type="ECO:0000313" key="4">
    <source>
        <dbReference type="EnsemblMetazoa" id="CapteP151744"/>
    </source>
</evidence>
<name>R7UMN2_CAPTE</name>
<dbReference type="PROSITE" id="PS00061">
    <property type="entry name" value="ADH_SHORT"/>
    <property type="match status" value="1"/>
</dbReference>
<dbReference type="GO" id="GO:0016491">
    <property type="term" value="F:oxidoreductase activity"/>
    <property type="evidence" value="ECO:0007669"/>
    <property type="project" value="UniProtKB-KW"/>
</dbReference>
<comment type="similarity">
    <text evidence="2">Belongs to the short-chain dehydrogenases/reductases (SDR) family.</text>
</comment>
<dbReference type="EMBL" id="KB302241">
    <property type="protein sequence ID" value="ELU04507.1"/>
    <property type="molecule type" value="Genomic_DNA"/>
</dbReference>
<dbReference type="Gene3D" id="3.40.50.720">
    <property type="entry name" value="NAD(P)-binding Rossmann-like Domain"/>
    <property type="match status" value="1"/>
</dbReference>
<reference evidence="4" key="3">
    <citation type="submission" date="2015-06" db="UniProtKB">
        <authorList>
            <consortium name="EnsemblMetazoa"/>
        </authorList>
    </citation>
    <scope>IDENTIFICATION</scope>
</reference>
<gene>
    <name evidence="3" type="ORF">CAPTEDRAFT_151744</name>
</gene>
<dbReference type="FunCoup" id="R7UMN2">
    <property type="interactions" value="12"/>
</dbReference>
<evidence type="ECO:0000313" key="5">
    <source>
        <dbReference type="Proteomes" id="UP000014760"/>
    </source>
</evidence>